<accession>A0AAW6T983</accession>
<dbReference type="EMBL" id="JASATX010000002">
    <property type="protein sequence ID" value="MDI2098620.1"/>
    <property type="molecule type" value="Genomic_DNA"/>
</dbReference>
<dbReference type="Pfam" id="PF00583">
    <property type="entry name" value="Acetyltransf_1"/>
    <property type="match status" value="1"/>
</dbReference>
<reference evidence="5 6" key="1">
    <citation type="submission" date="2023-04" db="EMBL/GenBank/DDBJ databases">
        <title>Klugiella caeni sp. nov. isolated from the sludge of biochemical tank.</title>
        <authorList>
            <person name="Geng K."/>
        </authorList>
    </citation>
    <scope>NUCLEOTIDE SEQUENCE [LARGE SCALE GENOMIC DNA]</scope>
    <source>
        <strain evidence="5 6">YN-L-19</strain>
    </source>
</reference>
<evidence type="ECO:0000256" key="3">
    <source>
        <dbReference type="SAM" id="MobiDB-lite"/>
    </source>
</evidence>
<dbReference type="EC" id="2.3.1.-" evidence="5"/>
<dbReference type="RefSeq" id="WP_281488403.1">
    <property type="nucleotide sequence ID" value="NZ_JASATX010000002.1"/>
</dbReference>
<protein>
    <submittedName>
        <fullName evidence="5">GNAT family N-acetyltransferase</fullName>
        <ecNumber evidence="5">2.3.1.-</ecNumber>
    </submittedName>
</protein>
<dbReference type="PANTHER" id="PTHR43420:SF44">
    <property type="entry name" value="ACETYLTRANSFERASE YPEA"/>
    <property type="match status" value="1"/>
</dbReference>
<gene>
    <name evidence="5" type="ORF">QF206_06540</name>
</gene>
<dbReference type="PANTHER" id="PTHR43420">
    <property type="entry name" value="ACETYLTRANSFERASE"/>
    <property type="match status" value="1"/>
</dbReference>
<feature type="domain" description="N-acetyltransferase" evidence="4">
    <location>
        <begin position="16"/>
        <end position="184"/>
    </location>
</feature>
<evidence type="ECO:0000256" key="2">
    <source>
        <dbReference type="ARBA" id="ARBA00023315"/>
    </source>
</evidence>
<comment type="caution">
    <text evidence="5">The sequence shown here is derived from an EMBL/GenBank/DDBJ whole genome shotgun (WGS) entry which is preliminary data.</text>
</comment>
<dbReference type="Gene3D" id="3.40.630.30">
    <property type="match status" value="1"/>
</dbReference>
<keyword evidence="2 5" id="KW-0012">Acyltransferase</keyword>
<proteinExistence type="predicted"/>
<dbReference type="AlphaFoldDB" id="A0AAW6T983"/>
<dbReference type="InterPro" id="IPR016181">
    <property type="entry name" value="Acyl_CoA_acyltransferase"/>
</dbReference>
<dbReference type="InterPro" id="IPR000182">
    <property type="entry name" value="GNAT_dom"/>
</dbReference>
<organism evidence="5 6">
    <name type="scientific">Ruicaihuangia caeni</name>
    <dbReference type="NCBI Taxonomy" id="3042517"/>
    <lineage>
        <taxon>Bacteria</taxon>
        <taxon>Bacillati</taxon>
        <taxon>Actinomycetota</taxon>
        <taxon>Actinomycetes</taxon>
        <taxon>Micrococcales</taxon>
        <taxon>Microbacteriaceae</taxon>
        <taxon>Ruicaihuangia</taxon>
    </lineage>
</organism>
<evidence type="ECO:0000259" key="4">
    <source>
        <dbReference type="PROSITE" id="PS51186"/>
    </source>
</evidence>
<evidence type="ECO:0000256" key="1">
    <source>
        <dbReference type="ARBA" id="ARBA00022679"/>
    </source>
</evidence>
<dbReference type="GO" id="GO:0016747">
    <property type="term" value="F:acyltransferase activity, transferring groups other than amino-acyl groups"/>
    <property type="evidence" value="ECO:0007669"/>
    <property type="project" value="InterPro"/>
</dbReference>
<evidence type="ECO:0000313" key="5">
    <source>
        <dbReference type="EMBL" id="MDI2098620.1"/>
    </source>
</evidence>
<keyword evidence="1 5" id="KW-0808">Transferase</keyword>
<feature type="region of interest" description="Disordered" evidence="3">
    <location>
        <begin position="192"/>
        <end position="215"/>
    </location>
</feature>
<keyword evidence="6" id="KW-1185">Reference proteome</keyword>
<sequence>MTEHTDAGSPRARGPWLLRRASVDDLDAIMGIEQRTFPTDAWSREGMHAELVGAHRYYLVAIATDAGGTPATSETNASAEPRASTEVVDAYAGLLAPPGAAQGDIQTIAVEERARGKGLGRLLMHALIAEARRRGIRELFLEVRADNPPARHLYDALGFAQVGVRPRYYQPDGVDAIVMRLQLPEARMEFTERSAVVDSASDRAQQDPRAERSEA</sequence>
<evidence type="ECO:0000313" key="6">
    <source>
        <dbReference type="Proteomes" id="UP001321506"/>
    </source>
</evidence>
<dbReference type="InterPro" id="IPR050680">
    <property type="entry name" value="YpeA/RimI_acetyltransf"/>
</dbReference>
<dbReference type="SUPFAM" id="SSF55729">
    <property type="entry name" value="Acyl-CoA N-acyltransferases (Nat)"/>
    <property type="match status" value="1"/>
</dbReference>
<name>A0AAW6T983_9MICO</name>
<dbReference type="Proteomes" id="UP001321506">
    <property type="component" value="Unassembled WGS sequence"/>
</dbReference>
<feature type="compositionally biased region" description="Basic and acidic residues" evidence="3">
    <location>
        <begin position="200"/>
        <end position="215"/>
    </location>
</feature>
<dbReference type="PROSITE" id="PS51186">
    <property type="entry name" value="GNAT"/>
    <property type="match status" value="1"/>
</dbReference>
<dbReference type="CDD" id="cd04301">
    <property type="entry name" value="NAT_SF"/>
    <property type="match status" value="1"/>
</dbReference>